<keyword evidence="7" id="KW-1185">Reference proteome</keyword>
<feature type="chain" id="PRO_5039703427" evidence="5">
    <location>
        <begin position="27"/>
        <end position="224"/>
    </location>
</feature>
<evidence type="ECO:0000313" key="6">
    <source>
        <dbReference type="EMBL" id="EWC61171.1"/>
    </source>
</evidence>
<dbReference type="PANTHER" id="PTHR33630">
    <property type="entry name" value="CUTINASE RV1984C-RELATED-RELATED"/>
    <property type="match status" value="1"/>
</dbReference>
<evidence type="ECO:0000256" key="2">
    <source>
        <dbReference type="ARBA" id="ARBA00022487"/>
    </source>
</evidence>
<evidence type="ECO:0000313" key="7">
    <source>
        <dbReference type="Proteomes" id="UP000019277"/>
    </source>
</evidence>
<reference evidence="6 7" key="1">
    <citation type="journal article" date="2014" name="Genome Announc.">
        <title>Draft Genome Sequence of the Antitrypanosomally Active Sponge-Associated Bacterium Actinokineospora sp. Strain EG49.</title>
        <authorList>
            <person name="Harjes J."/>
            <person name="Ryu T."/>
            <person name="Abdelmohsen U.R."/>
            <person name="Moitinho-Silva L."/>
            <person name="Horn H."/>
            <person name="Ravasi T."/>
            <person name="Hentschel U."/>
        </authorList>
    </citation>
    <scope>NUCLEOTIDE SEQUENCE [LARGE SCALE GENOMIC DNA]</scope>
    <source>
        <strain evidence="6 7">EG49</strain>
    </source>
</reference>
<dbReference type="AlphaFoldDB" id="W7IXJ6"/>
<dbReference type="SMART" id="SM01110">
    <property type="entry name" value="Cutinase"/>
    <property type="match status" value="1"/>
</dbReference>
<keyword evidence="2" id="KW-0719">Serine esterase</keyword>
<dbReference type="PANTHER" id="PTHR33630:SF9">
    <property type="entry name" value="CUTINASE 4"/>
    <property type="match status" value="1"/>
</dbReference>
<dbReference type="Pfam" id="PF01083">
    <property type="entry name" value="Cutinase"/>
    <property type="match status" value="1"/>
</dbReference>
<comment type="similarity">
    <text evidence="1">Belongs to the cutinase family.</text>
</comment>
<evidence type="ECO:0000256" key="4">
    <source>
        <dbReference type="ARBA" id="ARBA00023157"/>
    </source>
</evidence>
<dbReference type="EMBL" id="AYXG01000127">
    <property type="protein sequence ID" value="EWC61171.1"/>
    <property type="molecule type" value="Genomic_DNA"/>
</dbReference>
<evidence type="ECO:0000256" key="1">
    <source>
        <dbReference type="ARBA" id="ARBA00007534"/>
    </source>
</evidence>
<protein>
    <submittedName>
        <fullName evidence="6">Serine esterase, cutinase family</fullName>
    </submittedName>
</protein>
<accession>W7IXJ6</accession>
<dbReference type="eggNOG" id="ENOG5030PZC">
    <property type="taxonomic scope" value="Bacteria"/>
</dbReference>
<evidence type="ECO:0000256" key="5">
    <source>
        <dbReference type="SAM" id="SignalP"/>
    </source>
</evidence>
<dbReference type="GO" id="GO:0052689">
    <property type="term" value="F:carboxylic ester hydrolase activity"/>
    <property type="evidence" value="ECO:0007669"/>
    <property type="project" value="UniProtKB-KW"/>
</dbReference>
<keyword evidence="5" id="KW-0732">Signal</keyword>
<dbReference type="Gene3D" id="3.40.50.1820">
    <property type="entry name" value="alpha/beta hydrolase"/>
    <property type="match status" value="1"/>
</dbReference>
<dbReference type="InterPro" id="IPR000675">
    <property type="entry name" value="Cutinase/axe"/>
</dbReference>
<dbReference type="PATRIC" id="fig|909613.9.peg.3537"/>
<feature type="signal peptide" evidence="5">
    <location>
        <begin position="1"/>
        <end position="26"/>
    </location>
</feature>
<evidence type="ECO:0000256" key="3">
    <source>
        <dbReference type="ARBA" id="ARBA00022801"/>
    </source>
</evidence>
<dbReference type="STRING" id="909613.UO65_3537"/>
<keyword evidence="4" id="KW-1015">Disulfide bond</keyword>
<proteinExistence type="inferred from homology"/>
<organism evidence="6 7">
    <name type="scientific">Actinokineospora spheciospongiae</name>
    <dbReference type="NCBI Taxonomy" id="909613"/>
    <lineage>
        <taxon>Bacteria</taxon>
        <taxon>Bacillati</taxon>
        <taxon>Actinomycetota</taxon>
        <taxon>Actinomycetes</taxon>
        <taxon>Pseudonocardiales</taxon>
        <taxon>Pseudonocardiaceae</taxon>
        <taxon>Actinokineospora</taxon>
    </lineage>
</organism>
<sequence>MRAPRSRKKRWALAAAGALAVTGALAATPLVGGAAAAEGPTCSSLHLVIARGTTEFGPYGFIVGDNLFPAVKAKVPDATAAAVDYPANFDASSPRLGNQAVVDHLTTRSAQCPNERYALVGYSQGAQIVNAALGVDTTGTINGSPPVAVLPQALNPRIASIVFYGNPLKGISRPVPPAFQDRVLDNCAEGDPVCEAGAFNILAHLSYGLNGDIARGADFIAAHP</sequence>
<name>W7IXJ6_9PSEU</name>
<gene>
    <name evidence="6" type="ORF">UO65_3537</name>
</gene>
<dbReference type="Proteomes" id="UP000019277">
    <property type="component" value="Unassembled WGS sequence"/>
</dbReference>
<dbReference type="InterPro" id="IPR029058">
    <property type="entry name" value="AB_hydrolase_fold"/>
</dbReference>
<keyword evidence="3" id="KW-0378">Hydrolase</keyword>
<dbReference type="SUPFAM" id="SSF53474">
    <property type="entry name" value="alpha/beta-Hydrolases"/>
    <property type="match status" value="1"/>
</dbReference>
<comment type="caution">
    <text evidence="6">The sequence shown here is derived from an EMBL/GenBank/DDBJ whole genome shotgun (WGS) entry which is preliminary data.</text>
</comment>